<evidence type="ECO:0000313" key="2">
    <source>
        <dbReference type="EMBL" id="KAJ2894317.1"/>
    </source>
</evidence>
<feature type="compositionally biased region" description="Acidic residues" evidence="1">
    <location>
        <begin position="389"/>
        <end position="405"/>
    </location>
</feature>
<feature type="compositionally biased region" description="Low complexity" evidence="1">
    <location>
        <begin position="304"/>
        <end position="324"/>
    </location>
</feature>
<dbReference type="AlphaFoldDB" id="A0AAD5WMU0"/>
<feature type="region of interest" description="Disordered" evidence="1">
    <location>
        <begin position="236"/>
        <end position="405"/>
    </location>
</feature>
<evidence type="ECO:0000313" key="3">
    <source>
        <dbReference type="Proteomes" id="UP001201980"/>
    </source>
</evidence>
<proteinExistence type="predicted"/>
<feature type="compositionally biased region" description="Low complexity" evidence="1">
    <location>
        <begin position="1"/>
        <end position="27"/>
    </location>
</feature>
<reference evidence="2" key="1">
    <citation type="submission" date="2022-07" db="EMBL/GenBank/DDBJ databases">
        <title>Draft genome sequence of Zalerion maritima ATCC 34329, a (micro)plastics degrading marine fungus.</title>
        <authorList>
            <person name="Paco A."/>
            <person name="Goncalves M.F.M."/>
            <person name="Rocha-Santos T.A.P."/>
            <person name="Alves A."/>
        </authorList>
    </citation>
    <scope>NUCLEOTIDE SEQUENCE</scope>
    <source>
        <strain evidence="2">ATCC 34329</strain>
    </source>
</reference>
<feature type="region of interest" description="Disordered" evidence="1">
    <location>
        <begin position="111"/>
        <end position="131"/>
    </location>
</feature>
<feature type="compositionally biased region" description="Gly residues" evidence="1">
    <location>
        <begin position="50"/>
        <end position="60"/>
    </location>
</feature>
<feature type="compositionally biased region" description="Acidic residues" evidence="1">
    <location>
        <begin position="279"/>
        <end position="291"/>
    </location>
</feature>
<feature type="compositionally biased region" description="Low complexity" evidence="1">
    <location>
        <begin position="362"/>
        <end position="373"/>
    </location>
</feature>
<gene>
    <name evidence="2" type="ORF">MKZ38_007733</name>
</gene>
<accession>A0AAD5WMU0</accession>
<comment type="caution">
    <text evidence="2">The sequence shown here is derived from an EMBL/GenBank/DDBJ whole genome shotgun (WGS) entry which is preliminary data.</text>
</comment>
<feature type="compositionally biased region" description="Basic and acidic residues" evidence="1">
    <location>
        <begin position="346"/>
        <end position="360"/>
    </location>
</feature>
<dbReference type="EMBL" id="JAKWBI020000506">
    <property type="protein sequence ID" value="KAJ2894317.1"/>
    <property type="molecule type" value="Genomic_DNA"/>
</dbReference>
<feature type="compositionally biased region" description="Low complexity" evidence="1">
    <location>
        <begin position="258"/>
        <end position="267"/>
    </location>
</feature>
<protein>
    <submittedName>
        <fullName evidence="2">Uncharacterized protein</fullName>
    </submittedName>
</protein>
<name>A0AAD5WMU0_9PEZI</name>
<dbReference type="Proteomes" id="UP001201980">
    <property type="component" value="Unassembled WGS sequence"/>
</dbReference>
<feature type="compositionally biased region" description="Low complexity" evidence="1">
    <location>
        <begin position="40"/>
        <end position="49"/>
    </location>
</feature>
<feature type="compositionally biased region" description="Polar residues" evidence="1">
    <location>
        <begin position="28"/>
        <end position="39"/>
    </location>
</feature>
<keyword evidence="3" id="KW-1185">Reference proteome</keyword>
<feature type="region of interest" description="Disordered" evidence="1">
    <location>
        <begin position="1"/>
        <end position="69"/>
    </location>
</feature>
<evidence type="ECO:0000256" key="1">
    <source>
        <dbReference type="SAM" id="MobiDB-lite"/>
    </source>
</evidence>
<organism evidence="2 3">
    <name type="scientific">Zalerion maritima</name>
    <dbReference type="NCBI Taxonomy" id="339359"/>
    <lineage>
        <taxon>Eukaryota</taxon>
        <taxon>Fungi</taxon>
        <taxon>Dikarya</taxon>
        <taxon>Ascomycota</taxon>
        <taxon>Pezizomycotina</taxon>
        <taxon>Sordariomycetes</taxon>
        <taxon>Lulworthiomycetidae</taxon>
        <taxon>Lulworthiales</taxon>
        <taxon>Lulworthiaceae</taxon>
        <taxon>Zalerion</taxon>
    </lineage>
</organism>
<sequence>MAPKKPSTPSGSKSKSKARSSVVAAQSTIRRGNTTSLRQSPAPASSSAPVGGGGGGGGGRQTTNWQDPNTLRRFITALVGSLEGTRFDYGQPQSLPLRAHNNNLCTQSIHQTHQPKMSFPIPSKDETDKDKDEKEEVLIEDFSSSNNEIVIAQLFGESTPGGIAFQFREFKANARKIKQQRDLGLSPKKSPATDVLRGAAANLPQSLGGGTVTTGAFGAGPAAVAPGGMGPSVGVPPSVPAGAIEEDDMVSPSPAPAAPLDLASIALGHSPDSPVHIESDDEDDIDYDNDMEMSGAAGSGPGLAEPEAATIAPAPFGIPPTGVAPRPPAPEPGVSVRTMLGSAQQARDHFPVKRAQDHWDWASAPMSAASPPAHQALSHPIATFQGPWDNDDHDNDFGSDDDGQV</sequence>